<dbReference type="GO" id="GO:0016746">
    <property type="term" value="F:acyltransferase activity"/>
    <property type="evidence" value="ECO:0007669"/>
    <property type="project" value="UniProtKB-KW"/>
</dbReference>
<dbReference type="Pfam" id="PF01757">
    <property type="entry name" value="Acyl_transf_3"/>
    <property type="match status" value="1"/>
</dbReference>
<keyword evidence="3" id="KW-0808">Transferase</keyword>
<keyword evidence="4" id="KW-1185">Reference proteome</keyword>
<dbReference type="InterPro" id="IPR050879">
    <property type="entry name" value="Acyltransferase_3"/>
</dbReference>
<evidence type="ECO:0000313" key="3">
    <source>
        <dbReference type="EMBL" id="MFK2899036.1"/>
    </source>
</evidence>
<feature type="transmembrane region" description="Helical" evidence="1">
    <location>
        <begin position="42"/>
        <end position="61"/>
    </location>
</feature>
<feature type="transmembrane region" description="Helical" evidence="1">
    <location>
        <begin position="318"/>
        <end position="339"/>
    </location>
</feature>
<organism evidence="3 4">
    <name type="scientific">Dyella jejuensis</name>
    <dbReference type="NCBI Taxonomy" id="1432009"/>
    <lineage>
        <taxon>Bacteria</taxon>
        <taxon>Pseudomonadati</taxon>
        <taxon>Pseudomonadota</taxon>
        <taxon>Gammaproteobacteria</taxon>
        <taxon>Lysobacterales</taxon>
        <taxon>Rhodanobacteraceae</taxon>
        <taxon>Dyella</taxon>
    </lineage>
</organism>
<accession>A0ABW8JFG7</accession>
<feature type="transmembrane region" description="Helical" evidence="1">
    <location>
        <begin position="249"/>
        <end position="269"/>
    </location>
</feature>
<gene>
    <name evidence="3" type="ORF">ISP15_01640</name>
</gene>
<protein>
    <submittedName>
        <fullName evidence="3">Acyltransferase</fullName>
    </submittedName>
</protein>
<reference evidence="3 4" key="1">
    <citation type="submission" date="2020-10" db="EMBL/GenBank/DDBJ databases">
        <title>Phylogeny of dyella-like bacteria.</title>
        <authorList>
            <person name="Fu J."/>
        </authorList>
    </citation>
    <scope>NUCLEOTIDE SEQUENCE [LARGE SCALE GENOMIC DNA]</scope>
    <source>
        <strain evidence="3 4">JP1</strain>
    </source>
</reference>
<feature type="transmembrane region" description="Helical" evidence="1">
    <location>
        <begin position="225"/>
        <end position="243"/>
    </location>
</feature>
<feature type="transmembrane region" description="Helical" evidence="1">
    <location>
        <begin position="132"/>
        <end position="153"/>
    </location>
</feature>
<feature type="transmembrane region" description="Helical" evidence="1">
    <location>
        <begin position="12"/>
        <end position="30"/>
    </location>
</feature>
<dbReference type="Proteomes" id="UP001620461">
    <property type="component" value="Unassembled WGS sequence"/>
</dbReference>
<evidence type="ECO:0000256" key="1">
    <source>
        <dbReference type="SAM" id="Phobius"/>
    </source>
</evidence>
<name>A0ABW8JFG7_9GAMM</name>
<evidence type="ECO:0000259" key="2">
    <source>
        <dbReference type="Pfam" id="PF01757"/>
    </source>
</evidence>
<keyword evidence="1" id="KW-1133">Transmembrane helix</keyword>
<feature type="domain" description="Acyltransferase 3" evidence="2">
    <location>
        <begin position="5"/>
        <end position="335"/>
    </location>
</feature>
<feature type="transmembrane region" description="Helical" evidence="1">
    <location>
        <begin position="81"/>
        <end position="100"/>
    </location>
</feature>
<comment type="caution">
    <text evidence="3">The sequence shown here is derived from an EMBL/GenBank/DDBJ whole genome shotgun (WGS) entry which is preliminary data.</text>
</comment>
<keyword evidence="1" id="KW-0812">Transmembrane</keyword>
<dbReference type="PANTHER" id="PTHR23028">
    <property type="entry name" value="ACETYLTRANSFERASE"/>
    <property type="match status" value="1"/>
</dbReference>
<keyword evidence="1" id="KW-0472">Membrane</keyword>
<feature type="transmembrane region" description="Helical" evidence="1">
    <location>
        <begin position="281"/>
        <end position="298"/>
    </location>
</feature>
<dbReference type="EMBL" id="JADIKJ010000002">
    <property type="protein sequence ID" value="MFK2899036.1"/>
    <property type="molecule type" value="Genomic_DNA"/>
</dbReference>
<evidence type="ECO:0000313" key="4">
    <source>
        <dbReference type="Proteomes" id="UP001620461"/>
    </source>
</evidence>
<sequence length="375" mass="41687">MHRLPGLDLLRAIAIVWVMLFHSWIVGAHLGYPLQGIADDGWMGVDLFFVLSGYLIGHQLLQPLRLGEPLGLGQFYRRRAYRILPAFLVVLAVYAWFPAWREAPGMQPVWQFLTFTLNLLIDYQHNQAFSHAWSLCVEEQFYLVFPLLAWWLTRRPSRRLALGIGAVVVVGGMLARGFASFYGKDYLEAIYYPTYTRLDGLLAGVALAAIQVYLPVHWQQLQRHANKLAVAGLAIAGIAMWLFRDRTAWMPSVFGFPVLSFGIALLVIAATSRQSIGRWRVPGASWIAAMSYSLYLSHKLAMHATATALAARPDVHGWSAFACYAIAILGIGAALHYGVERPMLRLRDRGNTKPLAAISGLESPAAIESPGQSPM</sequence>
<dbReference type="PANTHER" id="PTHR23028:SF53">
    <property type="entry name" value="ACYL_TRANSF_3 DOMAIN-CONTAINING PROTEIN"/>
    <property type="match status" value="1"/>
</dbReference>
<feature type="transmembrane region" description="Helical" evidence="1">
    <location>
        <begin position="160"/>
        <end position="181"/>
    </location>
</feature>
<feature type="transmembrane region" description="Helical" evidence="1">
    <location>
        <begin position="201"/>
        <end position="218"/>
    </location>
</feature>
<keyword evidence="3" id="KW-0012">Acyltransferase</keyword>
<proteinExistence type="predicted"/>
<dbReference type="InterPro" id="IPR002656">
    <property type="entry name" value="Acyl_transf_3_dom"/>
</dbReference>